<keyword evidence="1" id="KW-0472">Membrane</keyword>
<dbReference type="RefSeq" id="WP_054783223.1">
    <property type="nucleotide sequence ID" value="NZ_FPBD01000001.1"/>
</dbReference>
<protein>
    <submittedName>
        <fullName evidence="2">Uncharacterized protein</fullName>
    </submittedName>
</protein>
<evidence type="ECO:0000313" key="2">
    <source>
        <dbReference type="EMBL" id="SFT49932.1"/>
    </source>
</evidence>
<accession>A0A1I6YHR8</accession>
<evidence type="ECO:0000256" key="1">
    <source>
        <dbReference type="SAM" id="Phobius"/>
    </source>
</evidence>
<keyword evidence="1" id="KW-1133">Transmembrane helix</keyword>
<name>A0A1I6YHR8_9HYPH</name>
<keyword evidence="1" id="KW-0812">Transmembrane</keyword>
<keyword evidence="3" id="KW-1185">Reference proteome</keyword>
<dbReference type="Proteomes" id="UP000183371">
    <property type="component" value="Unassembled WGS sequence"/>
</dbReference>
<reference evidence="3" key="1">
    <citation type="submission" date="2016-10" db="EMBL/GenBank/DDBJ databases">
        <authorList>
            <person name="Varghese N."/>
            <person name="Submissions S."/>
        </authorList>
    </citation>
    <scope>NUCLEOTIDE SEQUENCE [LARGE SCALE GENOMIC DNA]</scope>
    <source>
        <strain evidence="3">DSM 17465</strain>
    </source>
</reference>
<feature type="transmembrane region" description="Helical" evidence="1">
    <location>
        <begin position="12"/>
        <end position="31"/>
    </location>
</feature>
<dbReference type="EMBL" id="FPBD01000001">
    <property type="protein sequence ID" value="SFT49932.1"/>
    <property type="molecule type" value="Genomic_DNA"/>
</dbReference>
<organism evidence="2 3">
    <name type="scientific">Pseudovibrio denitrificans</name>
    <dbReference type="NCBI Taxonomy" id="258256"/>
    <lineage>
        <taxon>Bacteria</taxon>
        <taxon>Pseudomonadati</taxon>
        <taxon>Pseudomonadota</taxon>
        <taxon>Alphaproteobacteria</taxon>
        <taxon>Hyphomicrobiales</taxon>
        <taxon>Stappiaceae</taxon>
        <taxon>Pseudovibrio</taxon>
    </lineage>
</organism>
<feature type="transmembrane region" description="Helical" evidence="1">
    <location>
        <begin position="79"/>
        <end position="99"/>
    </location>
</feature>
<evidence type="ECO:0000313" key="3">
    <source>
        <dbReference type="Proteomes" id="UP000183371"/>
    </source>
</evidence>
<sequence length="137" mass="16127">MVFGWIFRRLLFYRLLTLCRMWGFYLSLLLWARKGLYLGLLAGVLMTALTFAYALGIYWVTNWVYGQSEGYLLAEMSCWLLWFPLVWMAALDTQLYMVCLRTPNQKVLGNLLSTWAYEEKFLAHLDMVREKAGGDER</sequence>
<gene>
    <name evidence="2" type="ORF">SAMN05444141_101879</name>
</gene>
<proteinExistence type="predicted"/>
<dbReference type="AlphaFoldDB" id="A0A1I6YHR8"/>
<feature type="transmembrane region" description="Helical" evidence="1">
    <location>
        <begin position="38"/>
        <end position="59"/>
    </location>
</feature>